<evidence type="ECO:0000313" key="11">
    <source>
        <dbReference type="EMBL" id="KAJ7201282.1"/>
    </source>
</evidence>
<comment type="subcellular location">
    <subcellularLocation>
        <location evidence="1">Chromosome</location>
        <location evidence="1">Centromere</location>
        <location evidence="1">Kinetochore</location>
    </subcellularLocation>
</comment>
<keyword evidence="5" id="KW-0498">Mitosis</keyword>
<evidence type="ECO:0000256" key="1">
    <source>
        <dbReference type="ARBA" id="ARBA00004629"/>
    </source>
</evidence>
<keyword evidence="7 10" id="KW-0175">Coiled coil</keyword>
<dbReference type="GO" id="GO:0000444">
    <property type="term" value="C:MIS12/MIND type complex"/>
    <property type="evidence" value="ECO:0007669"/>
    <property type="project" value="TreeGrafter"/>
</dbReference>
<dbReference type="PANTHER" id="PTHR14527">
    <property type="entry name" value="PROTEIN MIS12 HOMOLOG"/>
    <property type="match status" value="1"/>
</dbReference>
<evidence type="ECO:0000256" key="9">
    <source>
        <dbReference type="ARBA" id="ARBA00023328"/>
    </source>
</evidence>
<evidence type="ECO:0000256" key="7">
    <source>
        <dbReference type="ARBA" id="ARBA00023054"/>
    </source>
</evidence>
<accession>A0AAD6V2J0</accession>
<evidence type="ECO:0000256" key="4">
    <source>
        <dbReference type="ARBA" id="ARBA00022618"/>
    </source>
</evidence>
<keyword evidence="3" id="KW-0158">Chromosome</keyword>
<dbReference type="GO" id="GO:0005634">
    <property type="term" value="C:nucleus"/>
    <property type="evidence" value="ECO:0007669"/>
    <property type="project" value="InterPro"/>
</dbReference>
<keyword evidence="12" id="KW-1185">Reference proteome</keyword>
<dbReference type="Proteomes" id="UP001219525">
    <property type="component" value="Unassembled WGS sequence"/>
</dbReference>
<proteinExistence type="inferred from homology"/>
<evidence type="ECO:0000256" key="3">
    <source>
        <dbReference type="ARBA" id="ARBA00022454"/>
    </source>
</evidence>
<evidence type="ECO:0000256" key="6">
    <source>
        <dbReference type="ARBA" id="ARBA00022838"/>
    </source>
</evidence>
<name>A0AAD6V2J0_9AGAR</name>
<dbReference type="AlphaFoldDB" id="A0AAD6V2J0"/>
<gene>
    <name evidence="11" type="ORF">GGX14DRAFT_464930</name>
</gene>
<reference evidence="11" key="1">
    <citation type="submission" date="2023-03" db="EMBL/GenBank/DDBJ databases">
        <title>Massive genome expansion in bonnet fungi (Mycena s.s.) driven by repeated elements and novel gene families across ecological guilds.</title>
        <authorList>
            <consortium name="Lawrence Berkeley National Laboratory"/>
            <person name="Harder C.B."/>
            <person name="Miyauchi S."/>
            <person name="Viragh M."/>
            <person name="Kuo A."/>
            <person name="Thoen E."/>
            <person name="Andreopoulos B."/>
            <person name="Lu D."/>
            <person name="Skrede I."/>
            <person name="Drula E."/>
            <person name="Henrissat B."/>
            <person name="Morin E."/>
            <person name="Kohler A."/>
            <person name="Barry K."/>
            <person name="LaButti K."/>
            <person name="Morin E."/>
            <person name="Salamov A."/>
            <person name="Lipzen A."/>
            <person name="Mereny Z."/>
            <person name="Hegedus B."/>
            <person name="Baldrian P."/>
            <person name="Stursova M."/>
            <person name="Weitz H."/>
            <person name="Taylor A."/>
            <person name="Grigoriev I.V."/>
            <person name="Nagy L.G."/>
            <person name="Martin F."/>
            <person name="Kauserud H."/>
        </authorList>
    </citation>
    <scope>NUCLEOTIDE SEQUENCE</scope>
    <source>
        <strain evidence="11">9144</strain>
    </source>
</reference>
<evidence type="ECO:0000256" key="5">
    <source>
        <dbReference type="ARBA" id="ARBA00022776"/>
    </source>
</evidence>
<sequence>MGSANAEGNADAPPVLIPAQILTEALGFSPQLLLDDIINVANDTIQNSVNGVEEFLQQRTEKLGQNDPSQQKEIEQGLVAFQTLLEFHTDVAFDFFEAWSMRNIFAVPTELPLVLPHHKELNLAYTPEEAQELMDEIERLKRSIEAERKLRQQLVRANHRKKAEVRKMHQQLDKLARYDAMDARALPEALLAMHKSVSTLPELNTATISALAQFRLTEAGTRQWEMGKTGYLKWATAQLLAKAKEDGAENLVPDVENMKMFSKASEAMDEVSRSLEAANGDIAMEGT</sequence>
<evidence type="ECO:0000256" key="10">
    <source>
        <dbReference type="SAM" id="Coils"/>
    </source>
</evidence>
<dbReference type="PANTHER" id="PTHR14527:SF2">
    <property type="entry name" value="PROTEIN MIS12 HOMOLOG"/>
    <property type="match status" value="1"/>
</dbReference>
<evidence type="ECO:0000256" key="2">
    <source>
        <dbReference type="ARBA" id="ARBA00008643"/>
    </source>
</evidence>
<organism evidence="11 12">
    <name type="scientific">Mycena pura</name>
    <dbReference type="NCBI Taxonomy" id="153505"/>
    <lineage>
        <taxon>Eukaryota</taxon>
        <taxon>Fungi</taxon>
        <taxon>Dikarya</taxon>
        <taxon>Basidiomycota</taxon>
        <taxon>Agaricomycotina</taxon>
        <taxon>Agaricomycetes</taxon>
        <taxon>Agaricomycetidae</taxon>
        <taxon>Agaricales</taxon>
        <taxon>Marasmiineae</taxon>
        <taxon>Mycenaceae</taxon>
        <taxon>Mycena</taxon>
    </lineage>
</organism>
<comment type="similarity">
    <text evidence="2">Belongs to the mis12 family.</text>
</comment>
<feature type="coiled-coil region" evidence="10">
    <location>
        <begin position="130"/>
        <end position="157"/>
    </location>
</feature>
<dbReference type="GO" id="GO:0000070">
    <property type="term" value="P:mitotic sister chromatid segregation"/>
    <property type="evidence" value="ECO:0007669"/>
    <property type="project" value="TreeGrafter"/>
</dbReference>
<comment type="caution">
    <text evidence="11">The sequence shown here is derived from an EMBL/GenBank/DDBJ whole genome shotgun (WGS) entry which is preliminary data.</text>
</comment>
<keyword evidence="6" id="KW-0995">Kinetochore</keyword>
<dbReference type="GO" id="GO:0051301">
    <property type="term" value="P:cell division"/>
    <property type="evidence" value="ECO:0007669"/>
    <property type="project" value="UniProtKB-KW"/>
</dbReference>
<dbReference type="GO" id="GO:0051382">
    <property type="term" value="P:kinetochore assembly"/>
    <property type="evidence" value="ECO:0007669"/>
    <property type="project" value="TreeGrafter"/>
</dbReference>
<dbReference type="Pfam" id="PF05859">
    <property type="entry name" value="Mis12"/>
    <property type="match status" value="1"/>
</dbReference>
<evidence type="ECO:0000313" key="12">
    <source>
        <dbReference type="Proteomes" id="UP001219525"/>
    </source>
</evidence>
<keyword evidence="4" id="KW-0132">Cell division</keyword>
<protein>
    <submittedName>
        <fullName evidence="11">Mis12 protein-domain-containing protein</fullName>
    </submittedName>
</protein>
<keyword evidence="8" id="KW-0131">Cell cycle</keyword>
<evidence type="ECO:0000256" key="8">
    <source>
        <dbReference type="ARBA" id="ARBA00023306"/>
    </source>
</evidence>
<dbReference type="InterPro" id="IPR008685">
    <property type="entry name" value="Centromere_Mis12"/>
</dbReference>
<dbReference type="EMBL" id="JARJCW010000059">
    <property type="protein sequence ID" value="KAJ7201282.1"/>
    <property type="molecule type" value="Genomic_DNA"/>
</dbReference>
<keyword evidence="9" id="KW-0137">Centromere</keyword>